<comment type="similarity">
    <text evidence="1 3">Belongs to the enoyl-CoA hydratase/isomerase family.</text>
</comment>
<dbReference type="InterPro" id="IPR001753">
    <property type="entry name" value="Enoyl-CoA_hydra/iso"/>
</dbReference>
<dbReference type="Pfam" id="PF00378">
    <property type="entry name" value="ECH_1"/>
    <property type="match status" value="1"/>
</dbReference>
<dbReference type="SUPFAM" id="SSF52096">
    <property type="entry name" value="ClpP/crotonase"/>
    <property type="match status" value="1"/>
</dbReference>
<evidence type="ECO:0000313" key="4">
    <source>
        <dbReference type="EMBL" id="MEE2525681.1"/>
    </source>
</evidence>
<organism evidence="4 5">
    <name type="scientific">Hyphobacterium lacteum</name>
    <dbReference type="NCBI Taxonomy" id="3116575"/>
    <lineage>
        <taxon>Bacteria</taxon>
        <taxon>Pseudomonadati</taxon>
        <taxon>Pseudomonadota</taxon>
        <taxon>Alphaproteobacteria</taxon>
        <taxon>Maricaulales</taxon>
        <taxon>Maricaulaceae</taxon>
        <taxon>Hyphobacterium</taxon>
    </lineage>
</organism>
<name>A0ABU7LP41_9PROT</name>
<dbReference type="PROSITE" id="PS00166">
    <property type="entry name" value="ENOYL_COA_HYDRATASE"/>
    <property type="match status" value="1"/>
</dbReference>
<dbReference type="Gene3D" id="1.10.12.10">
    <property type="entry name" value="Lyase 2-enoyl-coa Hydratase, Chain A, domain 2"/>
    <property type="match status" value="1"/>
</dbReference>
<dbReference type="PANTHER" id="PTHR11941">
    <property type="entry name" value="ENOYL-COA HYDRATASE-RELATED"/>
    <property type="match status" value="1"/>
</dbReference>
<keyword evidence="2" id="KW-0456">Lyase</keyword>
<evidence type="ECO:0000256" key="3">
    <source>
        <dbReference type="RuleBase" id="RU003707"/>
    </source>
</evidence>
<keyword evidence="5" id="KW-1185">Reference proteome</keyword>
<dbReference type="CDD" id="cd06558">
    <property type="entry name" value="crotonase-like"/>
    <property type="match status" value="1"/>
</dbReference>
<protein>
    <submittedName>
        <fullName evidence="4">Enoyl-CoA hydratase-related protein</fullName>
    </submittedName>
</protein>
<dbReference type="InterPro" id="IPR018376">
    <property type="entry name" value="Enoyl-CoA_hyd/isom_CS"/>
</dbReference>
<comment type="caution">
    <text evidence="4">The sequence shown here is derived from an EMBL/GenBank/DDBJ whole genome shotgun (WGS) entry which is preliminary data.</text>
</comment>
<reference evidence="4 5" key="1">
    <citation type="submission" date="2024-01" db="EMBL/GenBank/DDBJ databases">
        <title>Hyphobacterium bacterium isolated from marine sediment.</title>
        <authorList>
            <person name="Zhao S."/>
        </authorList>
    </citation>
    <scope>NUCLEOTIDE SEQUENCE [LARGE SCALE GENOMIC DNA]</scope>
    <source>
        <strain evidence="5">HN65</strain>
    </source>
</reference>
<accession>A0ABU7LP41</accession>
<evidence type="ECO:0000256" key="2">
    <source>
        <dbReference type="ARBA" id="ARBA00023239"/>
    </source>
</evidence>
<dbReference type="Proteomes" id="UP001354971">
    <property type="component" value="Unassembled WGS sequence"/>
</dbReference>
<proteinExistence type="inferred from homology"/>
<dbReference type="Gene3D" id="3.90.226.10">
    <property type="entry name" value="2-enoyl-CoA Hydratase, Chain A, domain 1"/>
    <property type="match status" value="1"/>
</dbReference>
<dbReference type="RefSeq" id="WP_330198339.1">
    <property type="nucleotide sequence ID" value="NZ_JAZDRP010000002.1"/>
</dbReference>
<dbReference type="InterPro" id="IPR014748">
    <property type="entry name" value="Enoyl-CoA_hydra_C"/>
</dbReference>
<dbReference type="PANTHER" id="PTHR11941:SF127">
    <property type="entry name" value="ENOYL-COA HYDRATASE ECHA18 (ENOYL HYDRASE) (UNSATURATED ACYL-COA HYDRATASE) (CROTONASE)-RELATED"/>
    <property type="match status" value="1"/>
</dbReference>
<evidence type="ECO:0000256" key="1">
    <source>
        <dbReference type="ARBA" id="ARBA00005254"/>
    </source>
</evidence>
<dbReference type="EMBL" id="JAZDRP010000002">
    <property type="protein sequence ID" value="MEE2525681.1"/>
    <property type="molecule type" value="Genomic_DNA"/>
</dbReference>
<sequence>MSSSDLFLEHHGAISHLVLNRPEKRNALTRAMWQAMPVLLAEAALREELRVLLVRGEGGAFAAGADIGEFEDVYATRESADAFSREVAEALDALAAFPMPVIARIDGPCIGAGCGIALSCDLRFCTPESKFGVTPAKLGLLYPLNDTRRLVDAVGQAMARDILFSARHLDGFEAEAIGLVAACQPTAEMDRLIEKRCSEIAARSAGSLKGLKYILNLVSNGTLSDTAETRALFRDAFDSGDFHEGYRAFLEKRAPDFSGGR</sequence>
<gene>
    <name evidence="4" type="ORF">V0U79_04825</name>
</gene>
<dbReference type="InterPro" id="IPR029045">
    <property type="entry name" value="ClpP/crotonase-like_dom_sf"/>
</dbReference>
<evidence type="ECO:0000313" key="5">
    <source>
        <dbReference type="Proteomes" id="UP001354971"/>
    </source>
</evidence>